<proteinExistence type="predicted"/>
<comment type="caution">
    <text evidence="1">The sequence shown here is derived from an EMBL/GenBank/DDBJ whole genome shotgun (WGS) entry which is preliminary data.</text>
</comment>
<name>A0AAD7BEN9_9AGAR</name>
<evidence type="ECO:0000313" key="2">
    <source>
        <dbReference type="Proteomes" id="UP001221142"/>
    </source>
</evidence>
<dbReference type="Proteomes" id="UP001221142">
    <property type="component" value="Unassembled WGS sequence"/>
</dbReference>
<evidence type="ECO:0000313" key="1">
    <source>
        <dbReference type="EMBL" id="KAJ7618646.1"/>
    </source>
</evidence>
<reference evidence="1" key="1">
    <citation type="submission" date="2023-03" db="EMBL/GenBank/DDBJ databases">
        <title>Massive genome expansion in bonnet fungi (Mycena s.s.) driven by repeated elements and novel gene families across ecological guilds.</title>
        <authorList>
            <consortium name="Lawrence Berkeley National Laboratory"/>
            <person name="Harder C.B."/>
            <person name="Miyauchi S."/>
            <person name="Viragh M."/>
            <person name="Kuo A."/>
            <person name="Thoen E."/>
            <person name="Andreopoulos B."/>
            <person name="Lu D."/>
            <person name="Skrede I."/>
            <person name="Drula E."/>
            <person name="Henrissat B."/>
            <person name="Morin E."/>
            <person name="Kohler A."/>
            <person name="Barry K."/>
            <person name="LaButti K."/>
            <person name="Morin E."/>
            <person name="Salamov A."/>
            <person name="Lipzen A."/>
            <person name="Mereny Z."/>
            <person name="Hegedus B."/>
            <person name="Baldrian P."/>
            <person name="Stursova M."/>
            <person name="Weitz H."/>
            <person name="Taylor A."/>
            <person name="Grigoriev I.V."/>
            <person name="Nagy L.G."/>
            <person name="Martin F."/>
            <person name="Kauserud H."/>
        </authorList>
    </citation>
    <scope>NUCLEOTIDE SEQUENCE</scope>
    <source>
        <strain evidence="1">9284</strain>
    </source>
</reference>
<dbReference type="AlphaFoldDB" id="A0AAD7BEN9"/>
<keyword evidence="2" id="KW-1185">Reference proteome</keyword>
<sequence>MIDQKFSISPSNVTTFCITILREAQGVRLIGSAEIAQGLDEGLDFGEDQKPWQLPLTTVNLDGPLLTLAVAFNSTAMVELSSKNDMPIQIAPSDSHTVPVFLMQKLVKLRTSANFQDLWMMHMMILFLLSTTQNQERGRLLNLLSYLCLQQWYTKQSTEALDQAVLAYDDAIREGVSDIASPEILRITLPQPRQDFDNVVNIDRVRITWIVNLRDSVAKQFRQLGRPADLQKWVSLCENVLDLTPEGDPYKANRLSNLGVALMTQYEQFGHLDSLDRLVSVLEDAVHCTPKGHPDKAPRLTYLRKLPYQTI</sequence>
<organism evidence="1 2">
    <name type="scientific">Roridomyces roridus</name>
    <dbReference type="NCBI Taxonomy" id="1738132"/>
    <lineage>
        <taxon>Eukaryota</taxon>
        <taxon>Fungi</taxon>
        <taxon>Dikarya</taxon>
        <taxon>Basidiomycota</taxon>
        <taxon>Agaricomycotina</taxon>
        <taxon>Agaricomycetes</taxon>
        <taxon>Agaricomycetidae</taxon>
        <taxon>Agaricales</taxon>
        <taxon>Marasmiineae</taxon>
        <taxon>Mycenaceae</taxon>
        <taxon>Roridomyces</taxon>
    </lineage>
</organism>
<dbReference type="EMBL" id="JARKIF010000019">
    <property type="protein sequence ID" value="KAJ7618646.1"/>
    <property type="molecule type" value="Genomic_DNA"/>
</dbReference>
<accession>A0AAD7BEN9</accession>
<protein>
    <submittedName>
        <fullName evidence="1">Uncharacterized protein</fullName>
    </submittedName>
</protein>
<gene>
    <name evidence="1" type="ORF">FB45DRAFT_170030</name>
</gene>